<feature type="domain" description="Polysaccharide pyruvyl transferase" evidence="1">
    <location>
        <begin position="35"/>
        <end position="282"/>
    </location>
</feature>
<dbReference type="GO" id="GO:0016740">
    <property type="term" value="F:transferase activity"/>
    <property type="evidence" value="ECO:0007669"/>
    <property type="project" value="UniProtKB-KW"/>
</dbReference>
<dbReference type="EMBL" id="SNYJ01000012">
    <property type="protein sequence ID" value="TDQ37651.1"/>
    <property type="molecule type" value="Genomic_DNA"/>
</dbReference>
<evidence type="ECO:0000313" key="2">
    <source>
        <dbReference type="EMBL" id="TDQ37651.1"/>
    </source>
</evidence>
<organism evidence="2 3">
    <name type="scientific">Aureibacillus halotolerans</name>
    <dbReference type="NCBI Taxonomy" id="1508390"/>
    <lineage>
        <taxon>Bacteria</taxon>
        <taxon>Bacillati</taxon>
        <taxon>Bacillota</taxon>
        <taxon>Bacilli</taxon>
        <taxon>Bacillales</taxon>
        <taxon>Bacillaceae</taxon>
        <taxon>Aureibacillus</taxon>
    </lineage>
</organism>
<evidence type="ECO:0000259" key="1">
    <source>
        <dbReference type="Pfam" id="PF04230"/>
    </source>
</evidence>
<dbReference type="InterPro" id="IPR007345">
    <property type="entry name" value="Polysacch_pyruvyl_Trfase"/>
</dbReference>
<reference evidence="2 3" key="1">
    <citation type="submission" date="2019-03" db="EMBL/GenBank/DDBJ databases">
        <title>Genomic Encyclopedia of Type Strains, Phase IV (KMG-IV): sequencing the most valuable type-strain genomes for metagenomic binning, comparative biology and taxonomic classification.</title>
        <authorList>
            <person name="Goeker M."/>
        </authorList>
    </citation>
    <scope>NUCLEOTIDE SEQUENCE [LARGE SCALE GENOMIC DNA]</scope>
    <source>
        <strain evidence="2 3">DSM 28697</strain>
    </source>
</reference>
<accession>A0A4R6TW36</accession>
<dbReference type="Pfam" id="PF04230">
    <property type="entry name" value="PS_pyruv_trans"/>
    <property type="match status" value="1"/>
</dbReference>
<evidence type="ECO:0000313" key="3">
    <source>
        <dbReference type="Proteomes" id="UP000295632"/>
    </source>
</evidence>
<sequence length="312" mass="36581">MVQVMTQLKEKLNVVSDVIPENSDIFFFDYPVYKNIGDMLIWQGAERFFKEKNIHVRKRFSYHKVNNKLKYEQKINIPQNVIIVCQGGGNFGDLYGPHQELRNLLIENYPDHKIVILPQTIHYQKEENEIKDFASYAKHKDLHIFVRDNKSFTTAKKYLENVYLSPDMAHALYPINRKANDSNASKTLYLMRRDLEKAPAIKGFNSPNATFDWEDLFTPFSLFLLKVLYKMHNMNIPNVIKVKSLDLYVRYKVNKAINMYGGHETIITSRLHGHILACLMNKGNQLMDNTYGKNSSYYKLWTKNLNNSKLIE</sequence>
<keyword evidence="3" id="KW-1185">Reference proteome</keyword>
<gene>
    <name evidence="2" type="ORF">EV213_11211</name>
</gene>
<comment type="caution">
    <text evidence="2">The sequence shown here is derived from an EMBL/GenBank/DDBJ whole genome shotgun (WGS) entry which is preliminary data.</text>
</comment>
<dbReference type="RefSeq" id="WP_133581120.1">
    <property type="nucleotide sequence ID" value="NZ_SNYJ01000012.1"/>
</dbReference>
<keyword evidence="2" id="KW-0808">Transferase</keyword>
<proteinExistence type="predicted"/>
<dbReference type="Proteomes" id="UP000295632">
    <property type="component" value="Unassembled WGS sequence"/>
</dbReference>
<dbReference type="OrthoDB" id="9807674at2"/>
<name>A0A4R6TW36_9BACI</name>
<dbReference type="AlphaFoldDB" id="A0A4R6TW36"/>
<protein>
    <submittedName>
        <fullName evidence="2">Pyruvyl transferase EpsO</fullName>
    </submittedName>
</protein>